<dbReference type="AlphaFoldDB" id="A0A7D3XFS7"/>
<dbReference type="Pfam" id="PF01966">
    <property type="entry name" value="HD"/>
    <property type="match status" value="1"/>
</dbReference>
<name>A0A7D3XFS7_9BACT</name>
<dbReference type="NCBIfam" id="TIGR00277">
    <property type="entry name" value="HDIG"/>
    <property type="match status" value="1"/>
</dbReference>
<proteinExistence type="predicted"/>
<dbReference type="InterPro" id="IPR006675">
    <property type="entry name" value="HDIG_dom"/>
</dbReference>
<dbReference type="RefSeq" id="WP_173073571.1">
    <property type="nucleotide sequence ID" value="NZ_CP041345.1"/>
</dbReference>
<dbReference type="Gene3D" id="1.10.3210.10">
    <property type="entry name" value="Hypothetical protein af1432"/>
    <property type="match status" value="1"/>
</dbReference>
<keyword evidence="3" id="KW-1185">Reference proteome</keyword>
<protein>
    <submittedName>
        <fullName evidence="2">HDIG domain-containing protein</fullName>
    </submittedName>
</protein>
<feature type="domain" description="HD" evidence="1">
    <location>
        <begin position="21"/>
        <end position="96"/>
    </location>
</feature>
<dbReference type="PANTHER" id="PTHR38659:SF1">
    <property type="entry name" value="METAL DEPENDENT PHOSPHOHYDROLASE"/>
    <property type="match status" value="1"/>
</dbReference>
<reference evidence="2 3" key="1">
    <citation type="submission" date="2019-07" db="EMBL/GenBank/DDBJ databases">
        <title>Thalassofilum flectens gen. nov., sp. nov., a novel moderate thermophilic anaerobe from a shallow sea hot spring in Kunashir Island (Russia), representing a new family in the order Bacteroidales, and proposal of Thalassofilacea fam. nov.</title>
        <authorList>
            <person name="Kochetkova T.V."/>
            <person name="Podosokorskaya O.A."/>
            <person name="Novikov A."/>
            <person name="Elcheninov A.G."/>
            <person name="Toshchakov S.V."/>
            <person name="Kublanov I.V."/>
        </authorList>
    </citation>
    <scope>NUCLEOTIDE SEQUENCE [LARGE SCALE GENOMIC DNA]</scope>
    <source>
        <strain evidence="2 3">38-H</strain>
    </source>
</reference>
<dbReference type="CDD" id="cd00077">
    <property type="entry name" value="HDc"/>
    <property type="match status" value="1"/>
</dbReference>
<evidence type="ECO:0000313" key="3">
    <source>
        <dbReference type="Proteomes" id="UP000500961"/>
    </source>
</evidence>
<dbReference type="EMBL" id="CP041345">
    <property type="protein sequence ID" value="QKG79637.1"/>
    <property type="molecule type" value="Genomic_DNA"/>
</dbReference>
<dbReference type="Proteomes" id="UP000500961">
    <property type="component" value="Chromosome"/>
</dbReference>
<evidence type="ECO:0000259" key="1">
    <source>
        <dbReference type="Pfam" id="PF01966"/>
    </source>
</evidence>
<sequence>MEQREFYVDLLKKHISNPKMIAHCLAAEAILRALARHFGEDEDIWGIAGLLHDLDVEITNADPKRHALVAAEMLEGVLPAEAVDAIKMHNEEATGLPRTTRFQHALAAGETIAGLIFATALVYPDKKIASVKPKSVTKRMKEKQFAASVNRETIMECEKIGIPINEFAQLSLEALVPIADEIGF</sequence>
<evidence type="ECO:0000313" key="2">
    <source>
        <dbReference type="EMBL" id="QKG79637.1"/>
    </source>
</evidence>
<dbReference type="InterPro" id="IPR006674">
    <property type="entry name" value="HD_domain"/>
</dbReference>
<dbReference type="PANTHER" id="PTHR38659">
    <property type="entry name" value="METAL-DEPENDENT PHOSPHOHYDROLASE"/>
    <property type="match status" value="1"/>
</dbReference>
<gene>
    <name evidence="2" type="ORF">FHG85_04960</name>
</gene>
<accession>A0A7D3XFS7</accession>
<dbReference type="InterPro" id="IPR003607">
    <property type="entry name" value="HD/PDEase_dom"/>
</dbReference>
<dbReference type="KEGG" id="ttz:FHG85_04960"/>
<organism evidence="2 3">
    <name type="scientific">Tenuifilum thalassicum</name>
    <dbReference type="NCBI Taxonomy" id="2590900"/>
    <lineage>
        <taxon>Bacteria</taxon>
        <taxon>Pseudomonadati</taxon>
        <taxon>Bacteroidota</taxon>
        <taxon>Bacteroidia</taxon>
        <taxon>Bacteroidales</taxon>
        <taxon>Tenuifilaceae</taxon>
        <taxon>Tenuifilum</taxon>
    </lineage>
</organism>
<dbReference type="SUPFAM" id="SSF109604">
    <property type="entry name" value="HD-domain/PDEase-like"/>
    <property type="match status" value="1"/>
</dbReference>